<protein>
    <recommendedName>
        <fullName evidence="1">Arm DNA-binding domain-containing protein</fullName>
    </recommendedName>
</protein>
<dbReference type="AlphaFoldDB" id="A0A4V1MAK4"/>
<dbReference type="Pfam" id="PF17293">
    <property type="entry name" value="Arm-DNA-bind_5"/>
    <property type="match status" value="1"/>
</dbReference>
<dbReference type="RefSeq" id="WP_129001936.1">
    <property type="nucleotide sequence ID" value="NZ_SDHZ01000001.1"/>
</dbReference>
<dbReference type="EMBL" id="SDHZ01000001">
    <property type="protein sequence ID" value="RXK86186.1"/>
    <property type="molecule type" value="Genomic_DNA"/>
</dbReference>
<dbReference type="Proteomes" id="UP000290545">
    <property type="component" value="Unassembled WGS sequence"/>
</dbReference>
<dbReference type="InterPro" id="IPR035386">
    <property type="entry name" value="Arm-DNA-bind_5"/>
</dbReference>
<evidence type="ECO:0000313" key="2">
    <source>
        <dbReference type="EMBL" id="RXK86186.1"/>
    </source>
</evidence>
<reference evidence="2 3" key="1">
    <citation type="submission" date="2019-01" db="EMBL/GenBank/DDBJ databases">
        <title>Filimonas sp. strain TTM-71.</title>
        <authorList>
            <person name="Chen W.-M."/>
        </authorList>
    </citation>
    <scope>NUCLEOTIDE SEQUENCE [LARGE SCALE GENOMIC DNA]</scope>
    <source>
        <strain evidence="2 3">TTM-71</strain>
    </source>
</reference>
<comment type="caution">
    <text evidence="2">The sequence shown here is derived from an EMBL/GenBank/DDBJ whole genome shotgun (WGS) entry which is preliminary data.</text>
</comment>
<gene>
    <name evidence="2" type="ORF">ESB13_05090</name>
</gene>
<evidence type="ECO:0000313" key="3">
    <source>
        <dbReference type="Proteomes" id="UP000290545"/>
    </source>
</evidence>
<name>A0A4V1MAK4_9BACT</name>
<keyword evidence="3" id="KW-1185">Reference proteome</keyword>
<feature type="domain" description="Arm DNA-binding" evidence="1">
    <location>
        <begin position="25"/>
        <end position="96"/>
    </location>
</feature>
<dbReference type="OrthoDB" id="680687at2"/>
<evidence type="ECO:0000259" key="1">
    <source>
        <dbReference type="Pfam" id="PF17293"/>
    </source>
</evidence>
<sequence length="123" mass="14412">MKKDKSFAIDFKARKTKSNRSFAYLIVKVTVNGDETEISLNEKIPIASWDSKAEKLKGRNVEVQALNDYIDDVRFRLKESKRTLEAGRYEVTAESVRQHYENRHISQRPPLVRAYHERFNPKA</sequence>
<organism evidence="2 3">
    <name type="scientific">Filimonas effusa</name>
    <dbReference type="NCBI Taxonomy" id="2508721"/>
    <lineage>
        <taxon>Bacteria</taxon>
        <taxon>Pseudomonadati</taxon>
        <taxon>Bacteroidota</taxon>
        <taxon>Chitinophagia</taxon>
        <taxon>Chitinophagales</taxon>
        <taxon>Chitinophagaceae</taxon>
        <taxon>Filimonas</taxon>
    </lineage>
</organism>
<accession>A0A4V1MAK4</accession>
<proteinExistence type="predicted"/>